<evidence type="ECO:0000256" key="2">
    <source>
        <dbReference type="ARBA" id="ARBA00005262"/>
    </source>
</evidence>
<feature type="transmembrane region" description="Helical" evidence="8">
    <location>
        <begin position="191"/>
        <end position="207"/>
    </location>
</feature>
<dbReference type="GO" id="GO:0015109">
    <property type="term" value="F:chromate transmembrane transporter activity"/>
    <property type="evidence" value="ECO:0007669"/>
    <property type="project" value="InterPro"/>
</dbReference>
<evidence type="ECO:0000256" key="7">
    <source>
        <dbReference type="SAM" id="MobiDB-lite"/>
    </source>
</evidence>
<feature type="transmembrane region" description="Helical" evidence="8">
    <location>
        <begin position="162"/>
        <end position="179"/>
    </location>
</feature>
<comment type="similarity">
    <text evidence="2">Belongs to the chromate ion transporter (CHR) (TC 2.A.51) family.</text>
</comment>
<dbReference type="GO" id="GO:0005886">
    <property type="term" value="C:plasma membrane"/>
    <property type="evidence" value="ECO:0007669"/>
    <property type="project" value="UniProtKB-SubCell"/>
</dbReference>
<feature type="transmembrane region" description="Helical" evidence="8">
    <location>
        <begin position="58"/>
        <end position="80"/>
    </location>
</feature>
<sequence>MRSGVECPAGNTLAQPCGTSRFGLASPGRRSKPRFMPPDSPPAAIAAPELPTSTPPGLIALFVAFAKMSLAGFGGVLAFARRGIVEQHKWMTAEEFNETFALCHFLPGPNIVNLSVVFGSRFRGIAGGVAAFAGLVGPPVVIVTILAALYARFGEIDALRRILAGVSCAAVGLLISVVFRMMLPLIKKRDLIGLVVLLAVFAAIGLLRLPLPAVLLVAIPLSIAIVFARQRASA</sequence>
<reference evidence="9 10" key="1">
    <citation type="submission" date="2016-11" db="EMBL/GenBank/DDBJ databases">
        <authorList>
            <person name="Jaros S."/>
            <person name="Januszkiewicz K."/>
            <person name="Wedrychowicz H."/>
        </authorList>
    </citation>
    <scope>NUCLEOTIDE SEQUENCE [LARGE SCALE GENOMIC DNA]</scope>
    <source>
        <strain evidence="9 10">GAS138</strain>
    </source>
</reference>
<comment type="subcellular location">
    <subcellularLocation>
        <location evidence="1">Cell membrane</location>
        <topology evidence="1">Multi-pass membrane protein</topology>
    </subcellularLocation>
</comment>
<feature type="transmembrane region" description="Helical" evidence="8">
    <location>
        <begin position="213"/>
        <end position="229"/>
    </location>
</feature>
<keyword evidence="4 8" id="KW-0812">Transmembrane</keyword>
<feature type="transmembrane region" description="Helical" evidence="8">
    <location>
        <begin position="129"/>
        <end position="150"/>
    </location>
</feature>
<evidence type="ECO:0000256" key="6">
    <source>
        <dbReference type="ARBA" id="ARBA00023136"/>
    </source>
</evidence>
<keyword evidence="5 8" id="KW-1133">Transmembrane helix</keyword>
<keyword evidence="6 8" id="KW-0472">Membrane</keyword>
<dbReference type="Proteomes" id="UP000189796">
    <property type="component" value="Chromosome I"/>
</dbReference>
<feature type="region of interest" description="Disordered" evidence="7">
    <location>
        <begin position="26"/>
        <end position="48"/>
    </location>
</feature>
<keyword evidence="3" id="KW-1003">Cell membrane</keyword>
<dbReference type="PANTHER" id="PTHR43663:SF1">
    <property type="entry name" value="CHROMATE TRANSPORTER"/>
    <property type="match status" value="1"/>
</dbReference>
<evidence type="ECO:0000256" key="4">
    <source>
        <dbReference type="ARBA" id="ARBA00022692"/>
    </source>
</evidence>
<evidence type="ECO:0000256" key="1">
    <source>
        <dbReference type="ARBA" id="ARBA00004651"/>
    </source>
</evidence>
<accession>A0A1M5WLA4</accession>
<evidence type="ECO:0000256" key="8">
    <source>
        <dbReference type="SAM" id="Phobius"/>
    </source>
</evidence>
<dbReference type="AlphaFoldDB" id="A0A1M5WLA4"/>
<protein>
    <submittedName>
        <fullName evidence="9">Chromate transporter</fullName>
    </submittedName>
</protein>
<evidence type="ECO:0000313" key="10">
    <source>
        <dbReference type="Proteomes" id="UP000189796"/>
    </source>
</evidence>
<proteinExistence type="inferred from homology"/>
<evidence type="ECO:0000256" key="5">
    <source>
        <dbReference type="ARBA" id="ARBA00022989"/>
    </source>
</evidence>
<dbReference type="PANTHER" id="PTHR43663">
    <property type="entry name" value="CHROMATE TRANSPORT PROTEIN-RELATED"/>
    <property type="match status" value="1"/>
</dbReference>
<name>A0A1M5WLA4_9BRAD</name>
<organism evidence="9 10">
    <name type="scientific">Bradyrhizobium erythrophlei</name>
    <dbReference type="NCBI Taxonomy" id="1437360"/>
    <lineage>
        <taxon>Bacteria</taxon>
        <taxon>Pseudomonadati</taxon>
        <taxon>Pseudomonadota</taxon>
        <taxon>Alphaproteobacteria</taxon>
        <taxon>Hyphomicrobiales</taxon>
        <taxon>Nitrobacteraceae</taxon>
        <taxon>Bradyrhizobium</taxon>
    </lineage>
</organism>
<dbReference type="EMBL" id="LT670817">
    <property type="protein sequence ID" value="SHH87924.1"/>
    <property type="molecule type" value="Genomic_DNA"/>
</dbReference>
<evidence type="ECO:0000313" key="9">
    <source>
        <dbReference type="EMBL" id="SHH87924.1"/>
    </source>
</evidence>
<dbReference type="InterPro" id="IPR003370">
    <property type="entry name" value="Chromate_transpt"/>
</dbReference>
<dbReference type="InterPro" id="IPR052518">
    <property type="entry name" value="CHR_Transporter"/>
</dbReference>
<evidence type="ECO:0000256" key="3">
    <source>
        <dbReference type="ARBA" id="ARBA00022475"/>
    </source>
</evidence>
<dbReference type="Pfam" id="PF02417">
    <property type="entry name" value="Chromate_transp"/>
    <property type="match status" value="1"/>
</dbReference>
<gene>
    <name evidence="9" type="ORF">SAMN05443248_6635</name>
</gene>